<sequence>MSPREVGVLGLWHLGLVTCAGLLERGHRIVAADPDHALVSDLKAGRLPVAEPGLAEAWARGLADGKLTVTASLEALSAVEVAWLTVDTRLRPDGGPDIEDLDQTVNGVPGWPRVLLVSSQVPVGYCGALLARLRPRGCSDIGYVPENLRLGHALADFATPDLLTVGCSAPKVAETVEGLIGAPMHACKLETAELTKHAVNSLLATLITFGNGLGDVAEEVGADGREVADLLRRDRRFSPNLPLLPGPAFFGGTLARDLVALRDVAGEHGVHLPLLDSVVLSNVQRTGALVDRLSRSVPLEGATVVLLGYVYKDGTDAMRDAPGAQFEHELTERGATVRVFEPAVAPGNRPQAWYGTWQAAASGADAMIMVRPRVLTETEITELVLACPDAILLDLWAEMRGDLSHVIVPGVGAELGSQI</sequence>
<dbReference type="PIRSF" id="PIRSF500136">
    <property type="entry name" value="UDP_ManNAc_DH"/>
    <property type="match status" value="1"/>
</dbReference>
<accession>U2SGC3</accession>
<gene>
    <name evidence="6" type="ORF">HMPREF0682_2258</name>
</gene>
<dbReference type="GO" id="GO:0016628">
    <property type="term" value="F:oxidoreductase activity, acting on the CH-CH group of donors, NAD or NADP as acceptor"/>
    <property type="evidence" value="ECO:0007669"/>
    <property type="project" value="InterPro"/>
</dbReference>
<dbReference type="Gene3D" id="1.20.5.100">
    <property type="entry name" value="Cytochrome c1, transmembrane anchor, C-terminal"/>
    <property type="match status" value="1"/>
</dbReference>
<dbReference type="InterPro" id="IPR028359">
    <property type="entry name" value="UDP_ManNAc/GlcNAc_DH"/>
</dbReference>
<dbReference type="InterPro" id="IPR017476">
    <property type="entry name" value="UDP-Glc/GDP-Man"/>
</dbReference>
<feature type="domain" description="UDP-glucose/GDP-mannose dehydrogenase C-terminal" evidence="5">
    <location>
        <begin position="305"/>
        <end position="401"/>
    </location>
</feature>
<dbReference type="InterPro" id="IPR014027">
    <property type="entry name" value="UDP-Glc/GDP-Man_DH_C"/>
</dbReference>
<evidence type="ECO:0000256" key="4">
    <source>
        <dbReference type="PIRNR" id="PIRNR000124"/>
    </source>
</evidence>
<dbReference type="GO" id="GO:0051287">
    <property type="term" value="F:NAD binding"/>
    <property type="evidence" value="ECO:0007669"/>
    <property type="project" value="InterPro"/>
</dbReference>
<reference evidence="6" key="1">
    <citation type="submission" date="2013-08" db="EMBL/GenBank/DDBJ databases">
        <authorList>
            <person name="Durkin A.S."/>
            <person name="Haft D.R."/>
            <person name="McCorrison J."/>
            <person name="Torralba M."/>
            <person name="Gillis M."/>
            <person name="Haft D.H."/>
            <person name="Methe B."/>
            <person name="Sutton G."/>
            <person name="Nelson K.E."/>
        </authorList>
    </citation>
    <scope>NUCLEOTIDE SEQUENCE [LARGE SCALE GENOMIC DNA]</scope>
    <source>
        <strain evidence="6">F0233</strain>
    </source>
</reference>
<evidence type="ECO:0000256" key="1">
    <source>
        <dbReference type="ARBA" id="ARBA00006601"/>
    </source>
</evidence>
<dbReference type="InterPro" id="IPR036220">
    <property type="entry name" value="UDP-Glc/GDP-Man_DH_C_sf"/>
</dbReference>
<dbReference type="GO" id="GO:0000271">
    <property type="term" value="P:polysaccharide biosynthetic process"/>
    <property type="evidence" value="ECO:0007669"/>
    <property type="project" value="InterPro"/>
</dbReference>
<comment type="similarity">
    <text evidence="1 4">Belongs to the UDP-glucose/GDP-mannose dehydrogenase family.</text>
</comment>
<evidence type="ECO:0000313" key="6">
    <source>
        <dbReference type="EMBL" id="ERK61727.1"/>
    </source>
</evidence>
<keyword evidence="2" id="KW-0560">Oxidoreductase</keyword>
<name>U2SGC3_9ACTN</name>
<evidence type="ECO:0000259" key="5">
    <source>
        <dbReference type="SMART" id="SM00984"/>
    </source>
</evidence>
<dbReference type="RefSeq" id="WP_021796438.1">
    <property type="nucleotide sequence ID" value="NZ_ACVN02000044.1"/>
</dbReference>
<proteinExistence type="inferred from homology"/>
<dbReference type="InterPro" id="IPR014026">
    <property type="entry name" value="UDP-Glc/GDP-Man_DH_dimer"/>
</dbReference>
<dbReference type="PANTHER" id="PTHR43750:SF3">
    <property type="entry name" value="UDP-GLUCOSE 6-DEHYDROGENASE TUAD"/>
    <property type="match status" value="1"/>
</dbReference>
<evidence type="ECO:0000256" key="2">
    <source>
        <dbReference type="ARBA" id="ARBA00023002"/>
    </source>
</evidence>
<organism evidence="6 7">
    <name type="scientific">Propionibacterium acidifaciens F0233</name>
    <dbReference type="NCBI Taxonomy" id="553198"/>
    <lineage>
        <taxon>Bacteria</taxon>
        <taxon>Bacillati</taxon>
        <taxon>Actinomycetota</taxon>
        <taxon>Actinomycetes</taxon>
        <taxon>Propionibacteriales</taxon>
        <taxon>Propionibacteriaceae</taxon>
        <taxon>Propionibacterium</taxon>
    </lineage>
</organism>
<dbReference type="SUPFAM" id="SSF51735">
    <property type="entry name" value="NAD(P)-binding Rossmann-fold domains"/>
    <property type="match status" value="1"/>
</dbReference>
<dbReference type="SUPFAM" id="SSF48179">
    <property type="entry name" value="6-phosphogluconate dehydrogenase C-terminal domain-like"/>
    <property type="match status" value="1"/>
</dbReference>
<dbReference type="SMART" id="SM00984">
    <property type="entry name" value="UDPG_MGDP_dh_C"/>
    <property type="match status" value="1"/>
</dbReference>
<dbReference type="EMBL" id="ACVN02000044">
    <property type="protein sequence ID" value="ERK61727.1"/>
    <property type="molecule type" value="Genomic_DNA"/>
</dbReference>
<dbReference type="OrthoDB" id="5193947at2"/>
<dbReference type="GeneID" id="95358949"/>
<evidence type="ECO:0000313" key="7">
    <source>
        <dbReference type="Proteomes" id="UP000017052"/>
    </source>
</evidence>
<dbReference type="Pfam" id="PF00984">
    <property type="entry name" value="UDPG_MGDP_dh"/>
    <property type="match status" value="1"/>
</dbReference>
<dbReference type="InterPro" id="IPR008927">
    <property type="entry name" value="6-PGluconate_DH-like_C_sf"/>
</dbReference>
<dbReference type="InterPro" id="IPR001732">
    <property type="entry name" value="UDP-Glc/GDP-Man_DH_N"/>
</dbReference>
<dbReference type="AlphaFoldDB" id="U2SGC3"/>
<dbReference type="Pfam" id="PF03721">
    <property type="entry name" value="UDPG_MGDP_dh_N"/>
    <property type="match status" value="1"/>
</dbReference>
<protein>
    <submittedName>
        <fullName evidence="6">Nucleotide sugar dehydrogenase</fullName>
    </submittedName>
</protein>
<keyword evidence="7" id="KW-1185">Reference proteome</keyword>
<dbReference type="SUPFAM" id="SSF52413">
    <property type="entry name" value="UDP-glucose/GDP-mannose dehydrogenase C-terminal domain"/>
    <property type="match status" value="1"/>
</dbReference>
<dbReference type="Pfam" id="PF03720">
    <property type="entry name" value="UDPG_MGDP_dh_C"/>
    <property type="match status" value="1"/>
</dbReference>
<dbReference type="Gene3D" id="3.40.50.720">
    <property type="entry name" value="NAD(P)-binding Rossmann-like Domain"/>
    <property type="match status" value="2"/>
</dbReference>
<dbReference type="PIRSF" id="PIRSF000124">
    <property type="entry name" value="UDPglc_GDPman_dh"/>
    <property type="match status" value="1"/>
</dbReference>
<dbReference type="Proteomes" id="UP000017052">
    <property type="component" value="Unassembled WGS sequence"/>
</dbReference>
<dbReference type="GO" id="GO:0016616">
    <property type="term" value="F:oxidoreductase activity, acting on the CH-OH group of donors, NAD or NADP as acceptor"/>
    <property type="evidence" value="ECO:0007669"/>
    <property type="project" value="InterPro"/>
</dbReference>
<comment type="caution">
    <text evidence="6">The sequence shown here is derived from an EMBL/GenBank/DDBJ whole genome shotgun (WGS) entry which is preliminary data.</text>
</comment>
<dbReference type="InterPro" id="IPR036291">
    <property type="entry name" value="NAD(P)-bd_dom_sf"/>
</dbReference>
<keyword evidence="3" id="KW-0520">NAD</keyword>
<evidence type="ECO:0000256" key="3">
    <source>
        <dbReference type="ARBA" id="ARBA00023027"/>
    </source>
</evidence>
<dbReference type="PANTHER" id="PTHR43750">
    <property type="entry name" value="UDP-GLUCOSE 6-DEHYDROGENASE TUAD"/>
    <property type="match status" value="1"/>
</dbReference>